<feature type="site" description="Positions MEP for the nucleophilic attack" evidence="3">
    <location>
        <position position="138"/>
    </location>
</feature>
<reference evidence="4 5" key="1">
    <citation type="submission" date="2016-11" db="EMBL/GenBank/DDBJ databases">
        <authorList>
            <person name="Jaros S."/>
            <person name="Januszkiewicz K."/>
            <person name="Wedrychowicz H."/>
        </authorList>
    </citation>
    <scope>NUCLEOTIDE SEQUENCE [LARGE SCALE GENOMIC DNA]</scope>
    <source>
        <strain evidence="4 5">DSM 19557</strain>
    </source>
</reference>
<evidence type="ECO:0000256" key="3">
    <source>
        <dbReference type="HAMAP-Rule" id="MF_00108"/>
    </source>
</evidence>
<protein>
    <recommendedName>
        <fullName evidence="3">2-C-methyl-D-erythritol 4-phosphate cytidylyltransferase</fullName>
        <ecNumber evidence="3">2.7.7.60</ecNumber>
    </recommendedName>
    <alternativeName>
        <fullName evidence="3">4-diphosphocytidyl-2C-methyl-D-erythritol synthase</fullName>
    </alternativeName>
    <alternativeName>
        <fullName evidence="3">MEP cytidylyltransferase</fullName>
        <shortName evidence="3">MCT</shortName>
    </alternativeName>
</protein>
<evidence type="ECO:0000256" key="2">
    <source>
        <dbReference type="ARBA" id="ARBA00022695"/>
    </source>
</evidence>
<dbReference type="InterPro" id="IPR029044">
    <property type="entry name" value="Nucleotide-diphossugar_trans"/>
</dbReference>
<name>A0A1M6QS97_9AQUI</name>
<dbReference type="AlphaFoldDB" id="A0A1M6QS97"/>
<dbReference type="Gene3D" id="3.90.550.10">
    <property type="entry name" value="Spore Coat Polysaccharide Biosynthesis Protein SpsA, Chain A"/>
    <property type="match status" value="1"/>
</dbReference>
<dbReference type="FunFam" id="3.90.550.10:FF:000003">
    <property type="entry name" value="2-C-methyl-D-erythritol 4-phosphate cytidylyltransferase"/>
    <property type="match status" value="1"/>
</dbReference>
<dbReference type="OrthoDB" id="9806837at2"/>
<dbReference type="GO" id="GO:0019288">
    <property type="term" value="P:isopentenyl diphosphate biosynthetic process, methylerythritol 4-phosphate pathway"/>
    <property type="evidence" value="ECO:0007669"/>
    <property type="project" value="UniProtKB-UniRule"/>
</dbReference>
<dbReference type="PANTHER" id="PTHR32125:SF4">
    <property type="entry name" value="2-C-METHYL-D-ERYTHRITOL 4-PHOSPHATE CYTIDYLYLTRANSFERASE, CHLOROPLASTIC"/>
    <property type="match status" value="1"/>
</dbReference>
<dbReference type="SUPFAM" id="SSF53448">
    <property type="entry name" value="Nucleotide-diphospho-sugar transferases"/>
    <property type="match status" value="1"/>
</dbReference>
<comment type="function">
    <text evidence="3">Catalyzes the formation of 4-diphosphocytidyl-2-C-methyl-D-erythritol from CTP and 2-C-methyl-D-erythritol 4-phosphate (MEP).</text>
</comment>
<evidence type="ECO:0000313" key="4">
    <source>
        <dbReference type="EMBL" id="SHK22988.1"/>
    </source>
</evidence>
<keyword evidence="1 3" id="KW-0808">Transferase</keyword>
<dbReference type="InterPro" id="IPR001228">
    <property type="entry name" value="IspD"/>
</dbReference>
<feature type="site" description="Transition state stabilizer" evidence="3">
    <location>
        <position position="19"/>
    </location>
</feature>
<feature type="site" description="Transition state stabilizer" evidence="3">
    <location>
        <position position="14"/>
    </location>
</feature>
<evidence type="ECO:0000256" key="1">
    <source>
        <dbReference type="ARBA" id="ARBA00022679"/>
    </source>
</evidence>
<dbReference type="InterPro" id="IPR050088">
    <property type="entry name" value="IspD/TarI_cytidylyltransf_bact"/>
</dbReference>
<gene>
    <name evidence="3" type="primary">ispD</name>
    <name evidence="4" type="ORF">SAMN05444391_0366</name>
</gene>
<dbReference type="NCBIfam" id="TIGR00453">
    <property type="entry name" value="ispD"/>
    <property type="match status" value="1"/>
</dbReference>
<comment type="similarity">
    <text evidence="3">Belongs to the IspD/TarI cytidylyltransferase family. IspD subfamily.</text>
</comment>
<dbReference type="UniPathway" id="UPA00056">
    <property type="reaction ID" value="UER00093"/>
</dbReference>
<dbReference type="Proteomes" id="UP000189810">
    <property type="component" value="Chromosome I"/>
</dbReference>
<sequence length="213" mass="23970">MISLVLLAAGSGRRFGRKKQFVQLLGKPLYMHSLDRTYGYFEEILLVLPEEDINKVEVPQDVKKVPGGNERQDSVLKALLQAKGEIVVVHDCARPLAKLELFLKVCSLEDYEGKITAVPVRDTVKQVADSMVIKTVDRSNLWLSQTPQGFRRDILLECHLRARKEGYYATDDAALLERYGYRVGVVEGSPLNLKITYPEDILLAEAILSRGLI</sequence>
<dbReference type="EC" id="2.7.7.60" evidence="3"/>
<accession>A0A1M6QS97</accession>
<keyword evidence="5" id="KW-1185">Reference proteome</keyword>
<dbReference type="EMBL" id="LT670846">
    <property type="protein sequence ID" value="SHK22988.1"/>
    <property type="molecule type" value="Genomic_DNA"/>
</dbReference>
<dbReference type="RefSeq" id="WP_079653544.1">
    <property type="nucleotide sequence ID" value="NZ_LT670846.1"/>
</dbReference>
<organism evidence="4 5">
    <name type="scientific">Thermocrinis minervae</name>
    <dbReference type="NCBI Taxonomy" id="381751"/>
    <lineage>
        <taxon>Bacteria</taxon>
        <taxon>Pseudomonadati</taxon>
        <taxon>Aquificota</taxon>
        <taxon>Aquificia</taxon>
        <taxon>Aquificales</taxon>
        <taxon>Aquificaceae</taxon>
        <taxon>Thermocrinis</taxon>
    </lineage>
</organism>
<evidence type="ECO:0000313" key="5">
    <source>
        <dbReference type="Proteomes" id="UP000189810"/>
    </source>
</evidence>
<dbReference type="PANTHER" id="PTHR32125">
    <property type="entry name" value="2-C-METHYL-D-ERYTHRITOL 4-PHOSPHATE CYTIDYLYLTRANSFERASE, CHLOROPLASTIC"/>
    <property type="match status" value="1"/>
</dbReference>
<dbReference type="CDD" id="cd02516">
    <property type="entry name" value="CDP-ME_synthetase"/>
    <property type="match status" value="1"/>
</dbReference>
<dbReference type="GO" id="GO:0050518">
    <property type="term" value="F:2-C-methyl-D-erythritol 4-phosphate cytidylyltransferase activity"/>
    <property type="evidence" value="ECO:0007669"/>
    <property type="project" value="UniProtKB-UniRule"/>
</dbReference>
<keyword evidence="3" id="KW-0414">Isoprene biosynthesis</keyword>
<keyword evidence="2 3" id="KW-0548">Nucleotidyltransferase</keyword>
<feature type="site" description="Positions MEP for the nucleophilic attack" evidence="3">
    <location>
        <position position="194"/>
    </location>
</feature>
<dbReference type="STRING" id="381751.SAMN05444391_0366"/>
<dbReference type="Pfam" id="PF01128">
    <property type="entry name" value="IspD"/>
    <property type="match status" value="1"/>
</dbReference>
<proteinExistence type="inferred from homology"/>
<comment type="pathway">
    <text evidence="3">Isoprenoid biosynthesis; isopentenyl diphosphate biosynthesis via DXP pathway; isopentenyl diphosphate from 1-deoxy-D-xylulose 5-phosphate: step 2/6.</text>
</comment>
<dbReference type="InterPro" id="IPR034683">
    <property type="entry name" value="IspD/TarI"/>
</dbReference>
<dbReference type="HAMAP" id="MF_00108">
    <property type="entry name" value="IspD"/>
    <property type="match status" value="1"/>
</dbReference>
<comment type="catalytic activity">
    <reaction evidence="3">
        <text>2-C-methyl-D-erythritol 4-phosphate + CTP + H(+) = 4-CDP-2-C-methyl-D-erythritol + diphosphate</text>
        <dbReference type="Rhea" id="RHEA:13429"/>
        <dbReference type="ChEBI" id="CHEBI:15378"/>
        <dbReference type="ChEBI" id="CHEBI:33019"/>
        <dbReference type="ChEBI" id="CHEBI:37563"/>
        <dbReference type="ChEBI" id="CHEBI:57823"/>
        <dbReference type="ChEBI" id="CHEBI:58262"/>
        <dbReference type="EC" id="2.7.7.60"/>
    </reaction>
</comment>